<proteinExistence type="predicted"/>
<dbReference type="Pfam" id="PF00941">
    <property type="entry name" value="FAD_binding_5"/>
    <property type="match status" value="1"/>
</dbReference>
<organism evidence="2 3">
    <name type="scientific">Microlunatus antarcticus</name>
    <dbReference type="NCBI Taxonomy" id="53388"/>
    <lineage>
        <taxon>Bacteria</taxon>
        <taxon>Bacillati</taxon>
        <taxon>Actinomycetota</taxon>
        <taxon>Actinomycetes</taxon>
        <taxon>Propionibacteriales</taxon>
        <taxon>Propionibacteriaceae</taxon>
        <taxon>Microlunatus</taxon>
    </lineage>
</organism>
<dbReference type="InterPro" id="IPR036318">
    <property type="entry name" value="FAD-bd_PCMH-like_sf"/>
</dbReference>
<dbReference type="PROSITE" id="PS51387">
    <property type="entry name" value="FAD_PCMH"/>
    <property type="match status" value="1"/>
</dbReference>
<keyword evidence="3" id="KW-1185">Reference proteome</keyword>
<protein>
    <submittedName>
        <fullName evidence="2">CO/xanthine dehydrogenase FAD-binding subunit</fullName>
    </submittedName>
</protein>
<dbReference type="SUPFAM" id="SSF56176">
    <property type="entry name" value="FAD-binding/transporter-associated domain-like"/>
    <property type="match status" value="1"/>
</dbReference>
<accession>A0A7W5JZ87</accession>
<dbReference type="AlphaFoldDB" id="A0A7W5JZ87"/>
<name>A0A7W5JZ87_9ACTN</name>
<dbReference type="EMBL" id="JACHZG010000008">
    <property type="protein sequence ID" value="MBB3328968.1"/>
    <property type="molecule type" value="Genomic_DNA"/>
</dbReference>
<dbReference type="InterPro" id="IPR016169">
    <property type="entry name" value="FAD-bd_PCMH_sub2"/>
</dbReference>
<gene>
    <name evidence="2" type="ORF">FHX39_003965</name>
</gene>
<dbReference type="InterPro" id="IPR002346">
    <property type="entry name" value="Mopterin_DH_FAD-bd"/>
</dbReference>
<dbReference type="InterPro" id="IPR051312">
    <property type="entry name" value="Diverse_Substr_Oxidored"/>
</dbReference>
<evidence type="ECO:0000313" key="2">
    <source>
        <dbReference type="EMBL" id="MBB3328968.1"/>
    </source>
</evidence>
<dbReference type="GO" id="GO:0071949">
    <property type="term" value="F:FAD binding"/>
    <property type="evidence" value="ECO:0007669"/>
    <property type="project" value="InterPro"/>
</dbReference>
<comment type="caution">
    <text evidence="2">The sequence shown here is derived from an EMBL/GenBank/DDBJ whole genome shotgun (WGS) entry which is preliminary data.</text>
</comment>
<reference evidence="2 3" key="1">
    <citation type="submission" date="2020-08" db="EMBL/GenBank/DDBJ databases">
        <title>Sequencing the genomes of 1000 actinobacteria strains.</title>
        <authorList>
            <person name="Klenk H.-P."/>
        </authorList>
    </citation>
    <scope>NUCLEOTIDE SEQUENCE [LARGE SCALE GENOMIC DNA]</scope>
    <source>
        <strain evidence="2 3">DSM 11053</strain>
    </source>
</reference>
<dbReference type="Proteomes" id="UP000565572">
    <property type="component" value="Unassembled WGS sequence"/>
</dbReference>
<dbReference type="RefSeq" id="WP_183342387.1">
    <property type="nucleotide sequence ID" value="NZ_JACHZG010000008.1"/>
</dbReference>
<feature type="domain" description="FAD-binding PCMH-type" evidence="1">
    <location>
        <begin position="1"/>
        <end position="176"/>
    </location>
</feature>
<sequence length="269" mass="27863">MDQNTVGAVLPLRSRADLAALGPGVAVLAGGSVLFAEPHDHLTTLLDLTTLGWPSVTVDERGLSLAATCPMVEIAALSPTYADTWAAAPVFRQACTALFGSFKVWNVATIGGNLCAALPAGPMTSLAAGLDADVLVWGPDGTDRRLPAAEFVTGNTTNALRPGEVVRAIEVAPDALASRTAYRKIALSPIGRSGVVLIGRLPPQGGFVLTITAGTVRPVQLRYPAVPEAAALRADVEAVDAWFSDAHGAADWRRAVSVVLGLEILEELG</sequence>
<dbReference type="InterPro" id="IPR016166">
    <property type="entry name" value="FAD-bd_PCMH"/>
</dbReference>
<dbReference type="GO" id="GO:0016491">
    <property type="term" value="F:oxidoreductase activity"/>
    <property type="evidence" value="ECO:0007669"/>
    <property type="project" value="InterPro"/>
</dbReference>
<dbReference type="Gene3D" id="3.30.465.10">
    <property type="match status" value="1"/>
</dbReference>
<dbReference type="PANTHER" id="PTHR42659:SF9">
    <property type="entry name" value="XANTHINE DEHYDROGENASE FAD-BINDING SUBUNIT XDHB-RELATED"/>
    <property type="match status" value="1"/>
</dbReference>
<dbReference type="PANTHER" id="PTHR42659">
    <property type="entry name" value="XANTHINE DEHYDROGENASE SUBUNIT C-RELATED"/>
    <property type="match status" value="1"/>
</dbReference>
<evidence type="ECO:0000259" key="1">
    <source>
        <dbReference type="PROSITE" id="PS51387"/>
    </source>
</evidence>
<evidence type="ECO:0000313" key="3">
    <source>
        <dbReference type="Proteomes" id="UP000565572"/>
    </source>
</evidence>